<comment type="caution">
    <text evidence="2">The sequence shown here is derived from an EMBL/GenBank/DDBJ whole genome shotgun (WGS) entry which is preliminary data.</text>
</comment>
<dbReference type="Pfam" id="PF15664">
    <property type="entry name" value="TMEM252"/>
    <property type="match status" value="1"/>
</dbReference>
<keyword evidence="3" id="KW-1185">Reference proteome</keyword>
<evidence type="ECO:0000313" key="2">
    <source>
        <dbReference type="EMBL" id="KAK7934285.1"/>
    </source>
</evidence>
<feature type="region of interest" description="Disordered" evidence="1">
    <location>
        <begin position="127"/>
        <end position="197"/>
    </location>
</feature>
<sequence>MPNDTPTTHTAVHTAVHTALSTRLCSLCEVCSSEDEADEAAVVPGPSDPPCAWFCSDLRRSVSGLCAGPVQPAPQTGLRIHHDRPGFVCMISGVFWSVCHSMKSKMYMRGAARPQIHIFTIDRPSSFPPSYEESQRSQPSVPPQPSPPTGLLSEVLIMAPPLYSSDSSEAPDCSWSWEHPPRYSQVEPCPAVGQRDI</sequence>
<evidence type="ECO:0000256" key="1">
    <source>
        <dbReference type="SAM" id="MobiDB-lite"/>
    </source>
</evidence>
<dbReference type="PANTHER" id="PTHR35682:SF1">
    <property type="entry name" value="TRANSMEMBRANE PROTEIN 252"/>
    <property type="match status" value="1"/>
</dbReference>
<gene>
    <name evidence="2" type="ORF">WMY93_005181</name>
</gene>
<evidence type="ECO:0000313" key="3">
    <source>
        <dbReference type="Proteomes" id="UP001460270"/>
    </source>
</evidence>
<dbReference type="EMBL" id="JBBPFD010000003">
    <property type="protein sequence ID" value="KAK7934285.1"/>
    <property type="molecule type" value="Genomic_DNA"/>
</dbReference>
<dbReference type="InterPro" id="IPR031363">
    <property type="entry name" value="TMEM252"/>
</dbReference>
<proteinExistence type="predicted"/>
<dbReference type="Proteomes" id="UP001460270">
    <property type="component" value="Unassembled WGS sequence"/>
</dbReference>
<protein>
    <submittedName>
        <fullName evidence="2">Uncharacterized protein</fullName>
    </submittedName>
</protein>
<name>A0AAW0PQK6_9GOBI</name>
<organism evidence="2 3">
    <name type="scientific">Mugilogobius chulae</name>
    <name type="common">yellowstripe goby</name>
    <dbReference type="NCBI Taxonomy" id="88201"/>
    <lineage>
        <taxon>Eukaryota</taxon>
        <taxon>Metazoa</taxon>
        <taxon>Chordata</taxon>
        <taxon>Craniata</taxon>
        <taxon>Vertebrata</taxon>
        <taxon>Euteleostomi</taxon>
        <taxon>Actinopterygii</taxon>
        <taxon>Neopterygii</taxon>
        <taxon>Teleostei</taxon>
        <taxon>Neoteleostei</taxon>
        <taxon>Acanthomorphata</taxon>
        <taxon>Gobiaria</taxon>
        <taxon>Gobiiformes</taxon>
        <taxon>Gobioidei</taxon>
        <taxon>Gobiidae</taxon>
        <taxon>Gobionellinae</taxon>
        <taxon>Mugilogobius</taxon>
    </lineage>
</organism>
<accession>A0AAW0PQK6</accession>
<dbReference type="AlphaFoldDB" id="A0AAW0PQK6"/>
<reference evidence="3" key="1">
    <citation type="submission" date="2024-04" db="EMBL/GenBank/DDBJ databases">
        <title>Salinicola lusitanus LLJ914,a marine bacterium isolated from the Okinawa Trough.</title>
        <authorList>
            <person name="Li J."/>
        </authorList>
    </citation>
    <scope>NUCLEOTIDE SEQUENCE [LARGE SCALE GENOMIC DNA]</scope>
</reference>
<dbReference type="PANTHER" id="PTHR35682">
    <property type="entry name" value="TRANSMEMBRANE PROTEIN 252"/>
    <property type="match status" value="1"/>
</dbReference>